<dbReference type="Proteomes" id="UP000308886">
    <property type="component" value="Unassembled WGS sequence"/>
</dbReference>
<sequence>MKASTIFCALLAIVVGAQLIFAHIENKVTLNKPETEETYLEENEPVSGMFFSSEYVLEEYERDDAYCIRYDDADANLFDVEIVVDSATYQSVIDSIKSGKEMVGALVLNDSLSGHWQQVFTFVQNSENF</sequence>
<name>A0AC61QRG2_9BACT</name>
<organism evidence="1 2">
    <name type="scientific">Palleniella muris</name>
    <dbReference type="NCBI Taxonomy" id="3038145"/>
    <lineage>
        <taxon>Bacteria</taxon>
        <taxon>Pseudomonadati</taxon>
        <taxon>Bacteroidota</taxon>
        <taxon>Bacteroidia</taxon>
        <taxon>Bacteroidales</taxon>
        <taxon>Prevotellaceae</taxon>
        <taxon>Palleniella</taxon>
    </lineage>
</organism>
<protein>
    <submittedName>
        <fullName evidence="1">Uncharacterized protein</fullName>
    </submittedName>
</protein>
<proteinExistence type="predicted"/>
<reference evidence="1" key="1">
    <citation type="submission" date="2019-04" db="EMBL/GenBank/DDBJ databases">
        <title>Microbes associate with the intestines of laboratory mice.</title>
        <authorList>
            <person name="Navarre W."/>
            <person name="Wong E."/>
            <person name="Huang K."/>
            <person name="Tropini C."/>
            <person name="Ng K."/>
            <person name="Yu B."/>
        </authorList>
    </citation>
    <scope>NUCLEOTIDE SEQUENCE</scope>
    <source>
        <strain evidence="1">NM73_A23</strain>
    </source>
</reference>
<gene>
    <name evidence="1" type="ORF">E5358_05590</name>
</gene>
<evidence type="ECO:0000313" key="1">
    <source>
        <dbReference type="EMBL" id="TGX82810.1"/>
    </source>
</evidence>
<comment type="caution">
    <text evidence="1">The sequence shown here is derived from an EMBL/GenBank/DDBJ whole genome shotgun (WGS) entry which is preliminary data.</text>
</comment>
<dbReference type="EMBL" id="SRZC01000007">
    <property type="protein sequence ID" value="TGX82810.1"/>
    <property type="molecule type" value="Genomic_DNA"/>
</dbReference>
<evidence type="ECO:0000313" key="2">
    <source>
        <dbReference type="Proteomes" id="UP000308886"/>
    </source>
</evidence>
<keyword evidence="2" id="KW-1185">Reference proteome</keyword>
<accession>A0AC61QRG2</accession>